<dbReference type="Proteomes" id="UP000275267">
    <property type="component" value="Unassembled WGS sequence"/>
</dbReference>
<evidence type="ECO:0000313" key="3">
    <source>
        <dbReference type="EMBL" id="RLN03738.1"/>
    </source>
</evidence>
<reference evidence="4" key="1">
    <citation type="journal article" date="2019" name="Nat. Commun.">
        <title>The genome of broomcorn millet.</title>
        <authorList>
            <person name="Zou C."/>
            <person name="Miki D."/>
            <person name="Li D."/>
            <person name="Tang Q."/>
            <person name="Xiao L."/>
            <person name="Rajput S."/>
            <person name="Deng P."/>
            <person name="Jia W."/>
            <person name="Huang R."/>
            <person name="Zhang M."/>
            <person name="Sun Y."/>
            <person name="Hu J."/>
            <person name="Fu X."/>
            <person name="Schnable P.S."/>
            <person name="Li F."/>
            <person name="Zhang H."/>
            <person name="Feng B."/>
            <person name="Zhu X."/>
            <person name="Liu R."/>
            <person name="Schnable J.C."/>
            <person name="Zhu J.-K."/>
            <person name="Zhang H."/>
        </authorList>
    </citation>
    <scope>NUCLEOTIDE SEQUENCE [LARGE SCALE GENOMIC DNA]</scope>
</reference>
<feature type="compositionally biased region" description="Polar residues" evidence="1">
    <location>
        <begin position="34"/>
        <end position="46"/>
    </location>
</feature>
<evidence type="ECO:0000256" key="2">
    <source>
        <dbReference type="SAM" id="SignalP"/>
    </source>
</evidence>
<gene>
    <name evidence="3" type="ORF">C2845_PM13G13180</name>
</gene>
<dbReference type="AlphaFoldDB" id="A0A3L6RI04"/>
<evidence type="ECO:0008006" key="5">
    <source>
        <dbReference type="Google" id="ProtNLM"/>
    </source>
</evidence>
<evidence type="ECO:0000313" key="4">
    <source>
        <dbReference type="Proteomes" id="UP000275267"/>
    </source>
</evidence>
<sequence length="65" mass="6624">MGVATTLCFVVSPAATTTIGGCRTSVGDEDETRSATPMQPTKSRGSSPHGLSMRASKHMSALQAG</sequence>
<keyword evidence="4" id="KW-1185">Reference proteome</keyword>
<feature type="region of interest" description="Disordered" evidence="1">
    <location>
        <begin position="22"/>
        <end position="65"/>
    </location>
</feature>
<feature type="signal peptide" evidence="2">
    <location>
        <begin position="1"/>
        <end position="16"/>
    </location>
</feature>
<proteinExistence type="predicted"/>
<dbReference type="EMBL" id="PQIB02000008">
    <property type="protein sequence ID" value="RLN03738.1"/>
    <property type="molecule type" value="Genomic_DNA"/>
</dbReference>
<name>A0A3L6RI04_PANMI</name>
<organism evidence="3 4">
    <name type="scientific">Panicum miliaceum</name>
    <name type="common">Proso millet</name>
    <name type="synonym">Broomcorn millet</name>
    <dbReference type="NCBI Taxonomy" id="4540"/>
    <lineage>
        <taxon>Eukaryota</taxon>
        <taxon>Viridiplantae</taxon>
        <taxon>Streptophyta</taxon>
        <taxon>Embryophyta</taxon>
        <taxon>Tracheophyta</taxon>
        <taxon>Spermatophyta</taxon>
        <taxon>Magnoliopsida</taxon>
        <taxon>Liliopsida</taxon>
        <taxon>Poales</taxon>
        <taxon>Poaceae</taxon>
        <taxon>PACMAD clade</taxon>
        <taxon>Panicoideae</taxon>
        <taxon>Panicodae</taxon>
        <taxon>Paniceae</taxon>
        <taxon>Panicinae</taxon>
        <taxon>Panicum</taxon>
        <taxon>Panicum sect. Panicum</taxon>
    </lineage>
</organism>
<accession>A0A3L6RI04</accession>
<comment type="caution">
    <text evidence="3">The sequence shown here is derived from an EMBL/GenBank/DDBJ whole genome shotgun (WGS) entry which is preliminary data.</text>
</comment>
<feature type="chain" id="PRO_5017988046" description="Secreted protein" evidence="2">
    <location>
        <begin position="17"/>
        <end position="65"/>
    </location>
</feature>
<keyword evidence="2" id="KW-0732">Signal</keyword>
<protein>
    <recommendedName>
        <fullName evidence="5">Secreted protein</fullName>
    </recommendedName>
</protein>
<evidence type="ECO:0000256" key="1">
    <source>
        <dbReference type="SAM" id="MobiDB-lite"/>
    </source>
</evidence>